<dbReference type="EMBL" id="CP014841">
    <property type="protein sequence ID" value="AND70561.1"/>
    <property type="molecule type" value="Genomic_DNA"/>
</dbReference>
<dbReference type="RefSeq" id="WP_063673579.1">
    <property type="nucleotide sequence ID" value="NZ_CP014841.1"/>
</dbReference>
<name>A0A160N3I6_9GAMM</name>
<reference evidence="1 2" key="1">
    <citation type="submission" date="2016-02" db="EMBL/GenBank/DDBJ databases">
        <title>Complete genome sequencing and analysis of ATSB10, Dyella thiooxydans isolated from rhizosphere soil of sunflower (Helianthus annuus L.).</title>
        <authorList>
            <person name="Lee Y."/>
            <person name="Hwangbo K."/>
            <person name="Chung H."/>
            <person name="Yoo J."/>
            <person name="Kim K.Y."/>
            <person name="Sa T.M."/>
            <person name="Um Y."/>
            <person name="Madhaiyan M."/>
        </authorList>
    </citation>
    <scope>NUCLEOTIDE SEQUENCE [LARGE SCALE GENOMIC DNA]</scope>
    <source>
        <strain evidence="1 2">ATSB10</strain>
    </source>
</reference>
<dbReference type="STRING" id="445710.ATSB10_31070"/>
<dbReference type="KEGG" id="dtx:ATSB10_31070"/>
<accession>A0A160N3I6</accession>
<proteinExistence type="predicted"/>
<keyword evidence="2" id="KW-1185">Reference proteome</keyword>
<organism evidence="1 2">
    <name type="scientific">Dyella thiooxydans</name>
    <dbReference type="NCBI Taxonomy" id="445710"/>
    <lineage>
        <taxon>Bacteria</taxon>
        <taxon>Pseudomonadati</taxon>
        <taxon>Pseudomonadota</taxon>
        <taxon>Gammaproteobacteria</taxon>
        <taxon>Lysobacterales</taxon>
        <taxon>Rhodanobacteraceae</taxon>
        <taxon>Dyella</taxon>
    </lineage>
</organism>
<protein>
    <submittedName>
        <fullName evidence="1">Uncharacterized protein</fullName>
    </submittedName>
</protein>
<dbReference type="Proteomes" id="UP000077255">
    <property type="component" value="Chromosome"/>
</dbReference>
<dbReference type="OrthoDB" id="359260at2"/>
<sequence length="164" mass="18494">MAECNHCSKTILFGGRRVDGARYCCAACAGRHPLLARAEQVPEHVLQKHVEDWHRSACPRCNRPGPIDVYRHHRVHSFVLLTQWHTRQSVSCRRCGRRSQLASALYSAVLGWWGFPWGLVVTPVQVGRNLAAAFRGAPDTPSEPFRRLVRLQLAQQTLAPPRQG</sequence>
<dbReference type="PATRIC" id="fig|445710.3.peg.3107"/>
<dbReference type="AlphaFoldDB" id="A0A160N3I6"/>
<evidence type="ECO:0000313" key="1">
    <source>
        <dbReference type="EMBL" id="AND70561.1"/>
    </source>
</evidence>
<gene>
    <name evidence="1" type="ORF">ATSB10_31070</name>
</gene>
<evidence type="ECO:0000313" key="2">
    <source>
        <dbReference type="Proteomes" id="UP000077255"/>
    </source>
</evidence>